<comment type="caution">
    <text evidence="2">The sequence shown here is derived from an EMBL/GenBank/DDBJ whole genome shotgun (WGS) entry which is preliminary data.</text>
</comment>
<feature type="compositionally biased region" description="Polar residues" evidence="1">
    <location>
        <begin position="34"/>
        <end position="44"/>
    </location>
</feature>
<gene>
    <name evidence="2" type="ORF">EWM64_g3946</name>
</gene>
<keyword evidence="3" id="KW-1185">Reference proteome</keyword>
<feature type="compositionally biased region" description="Polar residues" evidence="1">
    <location>
        <begin position="56"/>
        <end position="77"/>
    </location>
</feature>
<dbReference type="OrthoDB" id="2590620at2759"/>
<reference evidence="2 3" key="1">
    <citation type="submission" date="2019-02" db="EMBL/GenBank/DDBJ databases">
        <title>Genome sequencing of the rare red list fungi Hericium alpestre (H. flagellum).</title>
        <authorList>
            <person name="Buettner E."/>
            <person name="Kellner H."/>
        </authorList>
    </citation>
    <scope>NUCLEOTIDE SEQUENCE [LARGE SCALE GENOMIC DNA]</scope>
    <source>
        <strain evidence="2 3">DSM 108284</strain>
    </source>
</reference>
<evidence type="ECO:0008006" key="4">
    <source>
        <dbReference type="Google" id="ProtNLM"/>
    </source>
</evidence>
<evidence type="ECO:0000256" key="1">
    <source>
        <dbReference type="SAM" id="MobiDB-lite"/>
    </source>
</evidence>
<dbReference type="Proteomes" id="UP000298061">
    <property type="component" value="Unassembled WGS sequence"/>
</dbReference>
<organism evidence="2 3">
    <name type="scientific">Hericium alpestre</name>
    <dbReference type="NCBI Taxonomy" id="135208"/>
    <lineage>
        <taxon>Eukaryota</taxon>
        <taxon>Fungi</taxon>
        <taxon>Dikarya</taxon>
        <taxon>Basidiomycota</taxon>
        <taxon>Agaricomycotina</taxon>
        <taxon>Agaricomycetes</taxon>
        <taxon>Russulales</taxon>
        <taxon>Hericiaceae</taxon>
        <taxon>Hericium</taxon>
    </lineage>
</organism>
<feature type="compositionally biased region" description="Low complexity" evidence="1">
    <location>
        <begin position="90"/>
        <end position="100"/>
    </location>
</feature>
<dbReference type="EMBL" id="SFCI01000396">
    <property type="protein sequence ID" value="TFY80069.1"/>
    <property type="molecule type" value="Genomic_DNA"/>
</dbReference>
<feature type="compositionally biased region" description="Basic and acidic residues" evidence="1">
    <location>
        <begin position="190"/>
        <end position="199"/>
    </location>
</feature>
<dbReference type="AlphaFoldDB" id="A0A4Z0A2G9"/>
<sequence length="211" mass="22432">MPLFGKKHNDDNKHGQGAVVADSTRRDADVPRNGTGSTTRNGQQDYGLADRGATTGYDNNTSSMNRTGAGITGQSHAAGTHNLGTGRDAGGQQYPDQQYDGAGGQYGNNQSDLPPSQHLNQSTGHSPHPARRMEGKIEHAVGTLVGSQALQARGNEKEEEANAFKAQGRELAEAEKLEREAMLRRERAVAHGAHPENRHLGGPGHNVTLDS</sequence>
<feature type="region of interest" description="Disordered" evidence="1">
    <location>
        <begin position="190"/>
        <end position="211"/>
    </location>
</feature>
<evidence type="ECO:0000313" key="2">
    <source>
        <dbReference type="EMBL" id="TFY80069.1"/>
    </source>
</evidence>
<feature type="region of interest" description="Disordered" evidence="1">
    <location>
        <begin position="1"/>
        <end position="131"/>
    </location>
</feature>
<proteinExistence type="predicted"/>
<accession>A0A4Z0A2G9</accession>
<name>A0A4Z0A2G9_9AGAM</name>
<evidence type="ECO:0000313" key="3">
    <source>
        <dbReference type="Proteomes" id="UP000298061"/>
    </source>
</evidence>
<protein>
    <recommendedName>
        <fullName evidence="4">CsbD-like domain-containing protein</fullName>
    </recommendedName>
</protein>
<feature type="compositionally biased region" description="Polar residues" evidence="1">
    <location>
        <begin position="111"/>
        <end position="125"/>
    </location>
</feature>